<evidence type="ECO:0000313" key="4">
    <source>
        <dbReference type="Proteomes" id="UP001257914"/>
    </source>
</evidence>
<evidence type="ECO:0000259" key="2">
    <source>
        <dbReference type="Pfam" id="PF13349"/>
    </source>
</evidence>
<feature type="domain" description="DUF4097" evidence="2">
    <location>
        <begin position="50"/>
        <end position="252"/>
    </location>
</feature>
<gene>
    <name evidence="3" type="ORF">RT723_11280</name>
</gene>
<dbReference type="Proteomes" id="UP001257914">
    <property type="component" value="Unassembled WGS sequence"/>
</dbReference>
<feature type="transmembrane region" description="Helical" evidence="1">
    <location>
        <begin position="7"/>
        <end position="25"/>
    </location>
</feature>
<keyword evidence="1" id="KW-0472">Membrane</keyword>
<keyword evidence="1" id="KW-0812">Transmembrane</keyword>
<dbReference type="RefSeq" id="WP_216053917.1">
    <property type="nucleotide sequence ID" value="NZ_JAWCUA010000009.1"/>
</dbReference>
<dbReference type="InterPro" id="IPR025164">
    <property type="entry name" value="Toastrack_DUF4097"/>
</dbReference>
<evidence type="ECO:0000313" key="3">
    <source>
        <dbReference type="EMBL" id="MDU0113566.1"/>
    </source>
</evidence>
<organism evidence="3 4">
    <name type="scientific">Psychrosphaera aquimarina</name>
    <dbReference type="NCBI Taxonomy" id="2044854"/>
    <lineage>
        <taxon>Bacteria</taxon>
        <taxon>Pseudomonadati</taxon>
        <taxon>Pseudomonadota</taxon>
        <taxon>Gammaproteobacteria</taxon>
        <taxon>Alteromonadales</taxon>
        <taxon>Pseudoalteromonadaceae</taxon>
        <taxon>Psychrosphaera</taxon>
    </lineage>
</organism>
<dbReference type="PROSITE" id="PS51257">
    <property type="entry name" value="PROKAR_LIPOPROTEIN"/>
    <property type="match status" value="1"/>
</dbReference>
<keyword evidence="4" id="KW-1185">Reference proteome</keyword>
<name>A0ABU3R1K9_9GAMM</name>
<comment type="caution">
    <text evidence="3">The sequence shown here is derived from an EMBL/GenBank/DDBJ whole genome shotgun (WGS) entry which is preliminary data.</text>
</comment>
<evidence type="ECO:0000256" key="1">
    <source>
        <dbReference type="SAM" id="Phobius"/>
    </source>
</evidence>
<reference evidence="3 4" key="1">
    <citation type="submission" date="2023-10" db="EMBL/GenBank/DDBJ databases">
        <title>Psychrosphaera aquimaarina strain SW33 isolated from seawater.</title>
        <authorList>
            <person name="Bayburt H."/>
            <person name="Kim J.M."/>
            <person name="Choi B.J."/>
            <person name="Jeon C.O."/>
        </authorList>
    </citation>
    <scope>NUCLEOTIDE SEQUENCE [LARGE SCALE GENOMIC DNA]</scope>
    <source>
        <strain evidence="3 4">KCTC 52743</strain>
    </source>
</reference>
<proteinExistence type="predicted"/>
<sequence length="256" mass="26863">MKKTLKLIPLFTCLTLITGCVYHVGGNRDNHTANVTLNETLELDATALSQLNIDAGAGYLNIIGSDTNTIMVEAKIRTDEERRYTLTLKKSGNQAMLVAEQKSYGSWSGSSPYIDLTVTVPKTLALDIDDGSGDISISRINNSITLDDGSGSIEISKINGDIQLQDGSGWITLENINGNINVEDGSGDLTISNTSGNIYIDDGSGQLTVLNTSGKVTVDDGSGDITIENAGGLNIIESGSGGLKVSNISGQMNIGS</sequence>
<accession>A0ABU3R1K9</accession>
<protein>
    <submittedName>
        <fullName evidence="3">DUF4097 family beta strand repeat-containing protein</fullName>
    </submittedName>
</protein>
<keyword evidence="1" id="KW-1133">Transmembrane helix</keyword>
<dbReference type="Pfam" id="PF13349">
    <property type="entry name" value="DUF4097"/>
    <property type="match status" value="1"/>
</dbReference>
<dbReference type="EMBL" id="JAWCUA010000009">
    <property type="protein sequence ID" value="MDU0113566.1"/>
    <property type="molecule type" value="Genomic_DNA"/>
</dbReference>